<sequence length="99" mass="11087">MSISIKQAEELFKAFDQELIRMDALHSSSCRVFDAAYVIRARNSLVYQVELIAKFNDPSLGRGFATRSVELKDDQLSLTSEACAHIAQHLAFKLLGVKL</sequence>
<comment type="caution">
    <text evidence="1">The sequence shown here is derived from an EMBL/GenBank/DDBJ whole genome shotgun (WGS) entry which is preliminary data.</text>
</comment>
<protein>
    <submittedName>
        <fullName evidence="1">Uncharacterized protein</fullName>
    </submittedName>
</protein>
<reference evidence="1" key="1">
    <citation type="journal article" date="2015" name="Nature">
        <title>Complex archaea that bridge the gap between prokaryotes and eukaryotes.</title>
        <authorList>
            <person name="Spang A."/>
            <person name="Saw J.H."/>
            <person name="Jorgensen S.L."/>
            <person name="Zaremba-Niedzwiedzka K."/>
            <person name="Martijn J."/>
            <person name="Lind A.E."/>
            <person name="van Eijk R."/>
            <person name="Schleper C."/>
            <person name="Guy L."/>
            <person name="Ettema T.J."/>
        </authorList>
    </citation>
    <scope>NUCLEOTIDE SEQUENCE</scope>
</reference>
<gene>
    <name evidence="1" type="ORF">LCGC14_2240540</name>
</gene>
<accession>A0A0F9FI48</accession>
<proteinExistence type="predicted"/>
<dbReference type="EMBL" id="LAZR01030333">
    <property type="protein sequence ID" value="KKL56925.1"/>
    <property type="molecule type" value="Genomic_DNA"/>
</dbReference>
<organism evidence="1">
    <name type="scientific">marine sediment metagenome</name>
    <dbReference type="NCBI Taxonomy" id="412755"/>
    <lineage>
        <taxon>unclassified sequences</taxon>
        <taxon>metagenomes</taxon>
        <taxon>ecological metagenomes</taxon>
    </lineage>
</organism>
<name>A0A0F9FI48_9ZZZZ</name>
<dbReference type="AlphaFoldDB" id="A0A0F9FI48"/>
<evidence type="ECO:0000313" key="1">
    <source>
        <dbReference type="EMBL" id="KKL56925.1"/>
    </source>
</evidence>